<feature type="compositionally biased region" description="Acidic residues" evidence="1">
    <location>
        <begin position="241"/>
        <end position="253"/>
    </location>
</feature>
<reference evidence="2 3" key="1">
    <citation type="journal article" date="2024" name="Nat. Commun.">
        <title>Phylogenomics reveals the evolutionary origins of lichenization in chlorophyte algae.</title>
        <authorList>
            <person name="Puginier C."/>
            <person name="Libourel C."/>
            <person name="Otte J."/>
            <person name="Skaloud P."/>
            <person name="Haon M."/>
            <person name="Grisel S."/>
            <person name="Petersen M."/>
            <person name="Berrin J.G."/>
            <person name="Delaux P.M."/>
            <person name="Dal Grande F."/>
            <person name="Keller J."/>
        </authorList>
    </citation>
    <scope>NUCLEOTIDE SEQUENCE [LARGE SCALE GENOMIC DNA]</scope>
    <source>
        <strain evidence="2 3">SAG 2043</strain>
    </source>
</reference>
<dbReference type="Proteomes" id="UP001489004">
    <property type="component" value="Unassembled WGS sequence"/>
</dbReference>
<proteinExistence type="predicted"/>
<protein>
    <submittedName>
        <fullName evidence="2">Uncharacterized protein</fullName>
    </submittedName>
</protein>
<dbReference type="SUPFAM" id="SSF52047">
    <property type="entry name" value="RNI-like"/>
    <property type="match status" value="1"/>
</dbReference>
<accession>A0AAW1R627</accession>
<comment type="caution">
    <text evidence="2">The sequence shown here is derived from an EMBL/GenBank/DDBJ whole genome shotgun (WGS) entry which is preliminary data.</text>
</comment>
<dbReference type="EMBL" id="JALJOR010000001">
    <property type="protein sequence ID" value="KAK9829237.1"/>
    <property type="molecule type" value="Genomic_DNA"/>
</dbReference>
<feature type="region of interest" description="Disordered" evidence="1">
    <location>
        <begin position="232"/>
        <end position="256"/>
    </location>
</feature>
<organism evidence="2 3">
    <name type="scientific">[Myrmecia] bisecta</name>
    <dbReference type="NCBI Taxonomy" id="41462"/>
    <lineage>
        <taxon>Eukaryota</taxon>
        <taxon>Viridiplantae</taxon>
        <taxon>Chlorophyta</taxon>
        <taxon>core chlorophytes</taxon>
        <taxon>Trebouxiophyceae</taxon>
        <taxon>Trebouxiales</taxon>
        <taxon>Trebouxiaceae</taxon>
        <taxon>Myrmecia</taxon>
    </lineage>
</organism>
<dbReference type="AlphaFoldDB" id="A0AAW1R627"/>
<keyword evidence="3" id="KW-1185">Reference proteome</keyword>
<evidence type="ECO:0000256" key="1">
    <source>
        <dbReference type="SAM" id="MobiDB-lite"/>
    </source>
</evidence>
<name>A0AAW1R627_9CHLO</name>
<evidence type="ECO:0000313" key="2">
    <source>
        <dbReference type="EMBL" id="KAK9829237.1"/>
    </source>
</evidence>
<gene>
    <name evidence="2" type="ORF">WJX72_004693</name>
</gene>
<sequence>MGDIVQRLVASVPTSLVTLELFVDGFPRLALQQLQSVARLSQLTSLHMAVPALIGECFKSAIFWARAGALQHLIRELSVFEQQLATYNTQHLYDRHFVKRLELALLQSFVQQVQATLQISVYYHKMWPSKGVEAGTIDLLTKPQPTWLDLGSLANLARLRISGVPFVWLPPHLRTFQAEGLALHGPLPHTLMEYEVTQTDGYQAAHLFPDLRTFGLLPLRILSITMRTPRPTTPNDAYFTSEDEDGDDADGSGETDQPIWPLQQSLRQLDLSLNMPLAEDSLEALPASLRLFTALKHVSLSMPAGHAAQGAFDAIAGQLEAGGWSLSGKPFVAGTTNS</sequence>
<evidence type="ECO:0000313" key="3">
    <source>
        <dbReference type="Proteomes" id="UP001489004"/>
    </source>
</evidence>